<protein>
    <recommendedName>
        <fullName evidence="3 7">Protein SprT</fullName>
    </recommendedName>
</protein>
<sequence length="171" mass="19921">MKTPSRLPIALQQALHRSLRHYLTLAAPLFETPIEVPTISWQQRGTTAGSAWLNEWQIRLNPVLALENQLAFAEQVIPHELAHLLVWKKFGRVAPHGREWRWMMEEVFGVNAERTHSFATTSVAGKTFAYHCQCQQHFLTLRRHNRVLRKETQYRCRRCGQPLQISECSEP</sequence>
<dbReference type="Proteomes" id="UP000786875">
    <property type="component" value="Unassembled WGS sequence"/>
</dbReference>
<accession>A0ABS5T6A8</accession>
<dbReference type="InterPro" id="IPR006640">
    <property type="entry name" value="SprT-like_domain"/>
</dbReference>
<keyword evidence="9" id="KW-0645">Protease</keyword>
<dbReference type="PANTHER" id="PTHR38773">
    <property type="entry name" value="PROTEIN SPRT"/>
    <property type="match status" value="1"/>
</dbReference>
<evidence type="ECO:0000256" key="7">
    <source>
        <dbReference type="HAMAP-Rule" id="MF_00746"/>
    </source>
</evidence>
<name>A0ABS5T6A8_9GAMM</name>
<evidence type="ECO:0000256" key="4">
    <source>
        <dbReference type="ARBA" id="ARBA00022490"/>
    </source>
</evidence>
<evidence type="ECO:0000256" key="5">
    <source>
        <dbReference type="ARBA" id="ARBA00022723"/>
    </source>
</evidence>
<dbReference type="RefSeq" id="WP_214214805.1">
    <property type="nucleotide sequence ID" value="NZ_JABBFO010000010.1"/>
</dbReference>
<keyword evidence="4 7" id="KW-0963">Cytoplasm</keyword>
<proteinExistence type="inferred from homology"/>
<dbReference type="SMART" id="SM00731">
    <property type="entry name" value="SprT"/>
    <property type="match status" value="1"/>
</dbReference>
<dbReference type="InterPro" id="IPR023483">
    <property type="entry name" value="Uncharacterised_SprT"/>
</dbReference>
<gene>
    <name evidence="7" type="primary">sprT</name>
    <name evidence="9" type="ORF">HGT73_10935</name>
</gene>
<evidence type="ECO:0000256" key="1">
    <source>
        <dbReference type="ARBA" id="ARBA00004496"/>
    </source>
</evidence>
<dbReference type="Pfam" id="PF17283">
    <property type="entry name" value="Zn_ribbon_SprT"/>
    <property type="match status" value="1"/>
</dbReference>
<dbReference type="EMBL" id="JABBFO010000010">
    <property type="protein sequence ID" value="MBT0727879.1"/>
    <property type="molecule type" value="Genomic_DNA"/>
</dbReference>
<dbReference type="GO" id="GO:0008237">
    <property type="term" value="F:metallopeptidase activity"/>
    <property type="evidence" value="ECO:0007669"/>
    <property type="project" value="UniProtKB-KW"/>
</dbReference>
<keyword evidence="6 7" id="KW-0862">Zinc</keyword>
<keyword evidence="10" id="KW-1185">Reference proteome</keyword>
<feature type="binding site" evidence="7">
    <location>
        <position position="83"/>
    </location>
    <ligand>
        <name>Zn(2+)</name>
        <dbReference type="ChEBI" id="CHEBI:29105"/>
    </ligand>
</feature>
<dbReference type="HAMAP" id="MF_00746">
    <property type="entry name" value="SprT"/>
    <property type="match status" value="1"/>
</dbReference>
<evidence type="ECO:0000256" key="6">
    <source>
        <dbReference type="ARBA" id="ARBA00022833"/>
    </source>
</evidence>
<evidence type="ECO:0000256" key="2">
    <source>
        <dbReference type="ARBA" id="ARBA00006591"/>
    </source>
</evidence>
<comment type="caution">
    <text evidence="9">The sequence shown here is derived from an EMBL/GenBank/DDBJ whole genome shotgun (WGS) entry which is preliminary data.</text>
</comment>
<evidence type="ECO:0000313" key="9">
    <source>
        <dbReference type="EMBL" id="MBT0727879.1"/>
    </source>
</evidence>
<feature type="active site" evidence="7">
    <location>
        <position position="80"/>
    </location>
</feature>
<dbReference type="Pfam" id="PF10263">
    <property type="entry name" value="SprT-like"/>
    <property type="match status" value="1"/>
</dbReference>
<comment type="subcellular location">
    <subcellularLocation>
        <location evidence="1 7">Cytoplasm</location>
    </subcellularLocation>
</comment>
<dbReference type="NCBIfam" id="NF003421">
    <property type="entry name" value="PRK04860.1"/>
    <property type="match status" value="1"/>
</dbReference>
<dbReference type="PANTHER" id="PTHR38773:SF1">
    <property type="entry name" value="PROTEIN SPRT"/>
    <property type="match status" value="1"/>
</dbReference>
<reference evidence="9 10" key="1">
    <citation type="submission" date="2020-04" db="EMBL/GenBank/DDBJ databases">
        <title>Genome sequencing of Rosenbergiella species.</title>
        <authorList>
            <person name="Alvarez-Perez S."/>
            <person name="Lievens B."/>
        </authorList>
    </citation>
    <scope>NUCLEOTIDE SEQUENCE [LARGE SCALE GENOMIC DNA]</scope>
    <source>
        <strain evidence="9 10">CdVSA20.1</strain>
    </source>
</reference>
<keyword evidence="9" id="KW-0482">Metalloprotease</keyword>
<comment type="similarity">
    <text evidence="2 7">Belongs to the SprT family.</text>
</comment>
<comment type="cofactor">
    <cofactor evidence="7">
        <name>Zn(2+)</name>
        <dbReference type="ChEBI" id="CHEBI:29105"/>
    </cofactor>
    <text evidence="7">Binds 1 zinc ion.</text>
</comment>
<evidence type="ECO:0000259" key="8">
    <source>
        <dbReference type="SMART" id="SM00731"/>
    </source>
</evidence>
<feature type="domain" description="SprT-like" evidence="8">
    <location>
        <begin position="17"/>
        <end position="166"/>
    </location>
</feature>
<evidence type="ECO:0000313" key="10">
    <source>
        <dbReference type="Proteomes" id="UP000786875"/>
    </source>
</evidence>
<keyword evidence="5 7" id="KW-0479">Metal-binding</keyword>
<evidence type="ECO:0000256" key="3">
    <source>
        <dbReference type="ARBA" id="ARBA00020082"/>
    </source>
</evidence>
<dbReference type="InterPro" id="IPR035240">
    <property type="entry name" value="SprT_Zn_ribbon"/>
</dbReference>
<organism evidence="9 10">
    <name type="scientific">Rosenbergiella australiborealis</name>
    <dbReference type="NCBI Taxonomy" id="1544696"/>
    <lineage>
        <taxon>Bacteria</taxon>
        <taxon>Pseudomonadati</taxon>
        <taxon>Pseudomonadota</taxon>
        <taxon>Gammaproteobacteria</taxon>
        <taxon>Enterobacterales</taxon>
        <taxon>Erwiniaceae</taxon>
        <taxon>Rosenbergiella</taxon>
    </lineage>
</organism>
<keyword evidence="9" id="KW-0378">Hydrolase</keyword>
<feature type="binding site" evidence="7">
    <location>
        <position position="79"/>
    </location>
    <ligand>
        <name>Zn(2+)</name>
        <dbReference type="ChEBI" id="CHEBI:29105"/>
    </ligand>
</feature>